<feature type="coiled-coil region" evidence="3">
    <location>
        <begin position="30"/>
        <end position="147"/>
    </location>
</feature>
<keyword evidence="5" id="KW-0812">Transmembrane</keyword>
<dbReference type="InterPro" id="IPR003798">
    <property type="entry name" value="DNA_recombination_RmuC"/>
</dbReference>
<organism evidence="6">
    <name type="scientific">hydrothermal vent metagenome</name>
    <dbReference type="NCBI Taxonomy" id="652676"/>
    <lineage>
        <taxon>unclassified sequences</taxon>
        <taxon>metagenomes</taxon>
        <taxon>ecological metagenomes</taxon>
    </lineage>
</organism>
<evidence type="ECO:0000313" key="6">
    <source>
        <dbReference type="EMBL" id="VAW47836.1"/>
    </source>
</evidence>
<keyword evidence="2" id="KW-0233">DNA recombination</keyword>
<dbReference type="GO" id="GO:0006310">
    <property type="term" value="P:DNA recombination"/>
    <property type="evidence" value="ECO:0007669"/>
    <property type="project" value="UniProtKB-KW"/>
</dbReference>
<dbReference type="Pfam" id="PF02646">
    <property type="entry name" value="RmuC"/>
    <property type="match status" value="1"/>
</dbReference>
<keyword evidence="1 3" id="KW-0175">Coiled coil</keyword>
<keyword evidence="5" id="KW-0472">Membrane</keyword>
<dbReference type="AlphaFoldDB" id="A0A3B0WU52"/>
<feature type="transmembrane region" description="Helical" evidence="5">
    <location>
        <begin position="6"/>
        <end position="27"/>
    </location>
</feature>
<name>A0A3B0WU52_9ZZZZ</name>
<evidence type="ECO:0000256" key="4">
    <source>
        <dbReference type="SAM" id="MobiDB-lite"/>
    </source>
</evidence>
<gene>
    <name evidence="6" type="ORF">MNBD_GAMMA03-1943</name>
</gene>
<feature type="compositionally biased region" description="Basic and acidic residues" evidence="4">
    <location>
        <begin position="473"/>
        <end position="482"/>
    </location>
</feature>
<dbReference type="PANTHER" id="PTHR30563">
    <property type="entry name" value="DNA RECOMBINATION PROTEIN RMUC"/>
    <property type="match status" value="1"/>
</dbReference>
<evidence type="ECO:0000256" key="5">
    <source>
        <dbReference type="SAM" id="Phobius"/>
    </source>
</evidence>
<evidence type="ECO:0000256" key="1">
    <source>
        <dbReference type="ARBA" id="ARBA00023054"/>
    </source>
</evidence>
<protein>
    <submittedName>
        <fullName evidence="6">DNA recombination protein RmuC</fullName>
    </submittedName>
</protein>
<dbReference type="EMBL" id="UOFC01000168">
    <property type="protein sequence ID" value="VAW47836.1"/>
    <property type="molecule type" value="Genomic_DNA"/>
</dbReference>
<proteinExistence type="predicted"/>
<keyword evidence="5" id="KW-1133">Transmembrane helix</keyword>
<reference evidence="6" key="1">
    <citation type="submission" date="2018-06" db="EMBL/GenBank/DDBJ databases">
        <authorList>
            <person name="Zhirakovskaya E."/>
        </authorList>
    </citation>
    <scope>NUCLEOTIDE SEQUENCE</scope>
</reference>
<sequence length="498" mass="57238">MSRLDLLIFFLVLMLIGLVAFLVLKFIRTNKHLQQASLQLQQQNEQLIRQETLMEQLSELKVQHASLNQQLTELYSIKAVLPHKEALLDELKVQLQQKEHDLNQLRNELKHNESRVAELAAALQNEKNNAQEKLMLLETTKVQLANEFEVLSNRIFENKQAQFTQHTQATMDAILKPIQGSLESFKQRVELVHKEDLKERASLSEQLRQLQTLNHQMSEETRNLTQALKGDSKIQGNWGELILERLLERSGLTEGVEFDREKSFTDESGKRLRPDVVLNLPDNKHVVIDSKVSLLHYEQSLNSEHETQRATALKAHLQSLKKHIEILATKRYESLDQLNALDFVLMFIPVEGAYLMAIEADSSIFEDAFEKQVAVVTPTTLFTSLKTIEQLWRYERQSENTFKLITRAAEVHDKFVGFIESFEKIGKQLQMAHNTYDDAKKKMLSGKGNLVRQAEMLKALAGKTKKDIPKHLLEDADTDRGGKSHLNPLHDTIMSKND</sequence>
<dbReference type="PANTHER" id="PTHR30563:SF0">
    <property type="entry name" value="DNA RECOMBINATION PROTEIN RMUC"/>
    <property type="match status" value="1"/>
</dbReference>
<evidence type="ECO:0000256" key="2">
    <source>
        <dbReference type="ARBA" id="ARBA00023172"/>
    </source>
</evidence>
<feature type="coiled-coil region" evidence="3">
    <location>
        <begin position="200"/>
        <end position="227"/>
    </location>
</feature>
<feature type="region of interest" description="Disordered" evidence="4">
    <location>
        <begin position="473"/>
        <end position="498"/>
    </location>
</feature>
<accession>A0A3B0WU52</accession>
<evidence type="ECO:0000256" key="3">
    <source>
        <dbReference type="SAM" id="Coils"/>
    </source>
</evidence>